<sequence>MKFKGYILALSLLATGAILESCSDSLLDINAQGALSEQQAYSRAGVDALLVGAYAALDGQQFVNGGAQNLSGTSGWEAAPDNWTLGSIAGGDAHKGSDGSDQPAIDAIAKFSADPSNGYFNSKWRTVYEGINRANTVIRVLALVPEISDADRSKLNAEARFLRGHYYFELKKIFNNVPWVDETIATVDAAKVQNNVDIWPKIQADFEFAYANLPATQPSVGKANKWAAGSYLAKALLYQKKYTEAKTVFDAVIAQGVTSNGLKYALTQKFKDNFDAATENNSESVFAIQMAANDGTNNIANANQGSMLNFPYGDSPFRCCGFFQPAQDLVNSYRTNATGLPLVDAYNNAANVVKSDQGIASNQPFTPDAGTLDPRLDWTVGRRGLPYHDWGYHPGASWIRSPGQSYAGPYSPKKNIYWQATQDIYSDQSSWAPGTAINLNVIRFADVILMAAEVEAQLNNLAQAQTYVNLVRARAAEPTGFLHKYANDATPVAGFSATPAANYKIAVYPAGTFAGLGKDGALKAIYFERKIELAMEGHRFFDLVRWGIAQTTLNAFFAYEGTVTSDIRGGNFVAPKNEYYPIPQRQIDLSTQGGTSALKQNSGY</sequence>
<dbReference type="Pfam" id="PF07980">
    <property type="entry name" value="SusD_RagB"/>
    <property type="match status" value="1"/>
</dbReference>
<name>A0A3D8Y6L9_9BACT</name>
<dbReference type="Proteomes" id="UP000256373">
    <property type="component" value="Unassembled WGS sequence"/>
</dbReference>
<dbReference type="InterPro" id="IPR011990">
    <property type="entry name" value="TPR-like_helical_dom_sf"/>
</dbReference>
<dbReference type="EMBL" id="QNUL01000037">
    <property type="protein sequence ID" value="REA56549.1"/>
    <property type="molecule type" value="Genomic_DNA"/>
</dbReference>
<comment type="similarity">
    <text evidence="2">Belongs to the SusD family.</text>
</comment>
<evidence type="ECO:0000256" key="2">
    <source>
        <dbReference type="ARBA" id="ARBA00006275"/>
    </source>
</evidence>
<dbReference type="InterPro" id="IPR012944">
    <property type="entry name" value="SusD_RagB_dom"/>
</dbReference>
<comment type="caution">
    <text evidence="8">The sequence shown here is derived from an EMBL/GenBank/DDBJ whole genome shotgun (WGS) entry which is preliminary data.</text>
</comment>
<dbReference type="Pfam" id="PF14322">
    <property type="entry name" value="SusD-like_3"/>
    <property type="match status" value="1"/>
</dbReference>
<dbReference type="SUPFAM" id="SSF48452">
    <property type="entry name" value="TPR-like"/>
    <property type="match status" value="1"/>
</dbReference>
<keyword evidence="9" id="KW-1185">Reference proteome</keyword>
<feature type="domain" description="SusD-like N-terminal" evidence="7">
    <location>
        <begin position="114"/>
        <end position="235"/>
    </location>
</feature>
<keyword evidence="3" id="KW-0732">Signal</keyword>
<dbReference type="Gene3D" id="1.25.40.390">
    <property type="match status" value="1"/>
</dbReference>
<evidence type="ECO:0000313" key="9">
    <source>
        <dbReference type="Proteomes" id="UP000256373"/>
    </source>
</evidence>
<dbReference type="RefSeq" id="WP_115833967.1">
    <property type="nucleotide sequence ID" value="NZ_QNUL01000037.1"/>
</dbReference>
<evidence type="ECO:0000256" key="3">
    <source>
        <dbReference type="ARBA" id="ARBA00022729"/>
    </source>
</evidence>
<gene>
    <name evidence="8" type="ORF">DSL64_26400</name>
</gene>
<dbReference type="AlphaFoldDB" id="A0A3D8Y6L9"/>
<evidence type="ECO:0000259" key="7">
    <source>
        <dbReference type="Pfam" id="PF14322"/>
    </source>
</evidence>
<accession>A0A3D8Y6L9</accession>
<evidence type="ECO:0000256" key="5">
    <source>
        <dbReference type="ARBA" id="ARBA00023237"/>
    </source>
</evidence>
<dbReference type="InterPro" id="IPR033985">
    <property type="entry name" value="SusD-like_N"/>
</dbReference>
<dbReference type="GO" id="GO:0009279">
    <property type="term" value="C:cell outer membrane"/>
    <property type="evidence" value="ECO:0007669"/>
    <property type="project" value="UniProtKB-SubCell"/>
</dbReference>
<protein>
    <submittedName>
        <fullName evidence="8">RagB/SusD family nutrient uptake outer membrane protein</fullName>
    </submittedName>
</protein>
<reference evidence="8 9" key="1">
    <citation type="submission" date="2018-07" db="EMBL/GenBank/DDBJ databases">
        <title>Dyadobacter roseus sp. nov., isolated from rose rhizosphere soil.</title>
        <authorList>
            <person name="Chen L."/>
        </authorList>
    </citation>
    <scope>NUCLEOTIDE SEQUENCE [LARGE SCALE GENOMIC DNA]</scope>
    <source>
        <strain evidence="8 9">RS19</strain>
    </source>
</reference>
<evidence type="ECO:0000256" key="1">
    <source>
        <dbReference type="ARBA" id="ARBA00004442"/>
    </source>
</evidence>
<evidence type="ECO:0000313" key="8">
    <source>
        <dbReference type="EMBL" id="REA56549.1"/>
    </source>
</evidence>
<keyword evidence="5" id="KW-0998">Cell outer membrane</keyword>
<comment type="subcellular location">
    <subcellularLocation>
        <location evidence="1">Cell outer membrane</location>
    </subcellularLocation>
</comment>
<feature type="domain" description="RagB/SusD" evidence="6">
    <location>
        <begin position="283"/>
        <end position="604"/>
    </location>
</feature>
<proteinExistence type="inferred from homology"/>
<evidence type="ECO:0000256" key="4">
    <source>
        <dbReference type="ARBA" id="ARBA00023136"/>
    </source>
</evidence>
<dbReference type="OrthoDB" id="9792139at2"/>
<keyword evidence="4" id="KW-0472">Membrane</keyword>
<organism evidence="8 9">
    <name type="scientific">Dyadobacter luteus</name>
    <dbReference type="NCBI Taxonomy" id="2259619"/>
    <lineage>
        <taxon>Bacteria</taxon>
        <taxon>Pseudomonadati</taxon>
        <taxon>Bacteroidota</taxon>
        <taxon>Cytophagia</taxon>
        <taxon>Cytophagales</taxon>
        <taxon>Spirosomataceae</taxon>
        <taxon>Dyadobacter</taxon>
    </lineage>
</organism>
<evidence type="ECO:0000259" key="6">
    <source>
        <dbReference type="Pfam" id="PF07980"/>
    </source>
</evidence>